<proteinExistence type="predicted"/>
<dbReference type="Gene3D" id="2.130.10.10">
    <property type="entry name" value="YVTN repeat-like/Quinoprotein amine dehydrogenase"/>
    <property type="match status" value="1"/>
</dbReference>
<comment type="caution">
    <text evidence="2">Lacks conserved residue(s) required for the propagation of feature annotation.</text>
</comment>
<dbReference type="GO" id="GO:0007162">
    <property type="term" value="P:negative regulation of cell adhesion"/>
    <property type="evidence" value="ECO:0007669"/>
    <property type="project" value="TreeGrafter"/>
</dbReference>
<dbReference type="Pfam" id="PF01403">
    <property type="entry name" value="Sema"/>
    <property type="match status" value="1"/>
</dbReference>
<accession>A0A401QJZ0</accession>
<keyword evidence="5" id="KW-1185">Reference proteome</keyword>
<evidence type="ECO:0000313" key="5">
    <source>
        <dbReference type="Proteomes" id="UP000288216"/>
    </source>
</evidence>
<dbReference type="InterPro" id="IPR031148">
    <property type="entry name" value="Plexin"/>
</dbReference>
<dbReference type="EMBL" id="BFAA01192614">
    <property type="protein sequence ID" value="GCB85717.1"/>
    <property type="molecule type" value="Genomic_DNA"/>
</dbReference>
<dbReference type="AlphaFoldDB" id="A0A401QJZ0"/>
<dbReference type="InterPro" id="IPR001627">
    <property type="entry name" value="Semap_dom"/>
</dbReference>
<comment type="caution">
    <text evidence="4">The sequence shown here is derived from an EMBL/GenBank/DDBJ whole genome shotgun (WGS) entry which is preliminary data.</text>
</comment>
<dbReference type="OrthoDB" id="125363at2759"/>
<evidence type="ECO:0000259" key="3">
    <source>
        <dbReference type="PROSITE" id="PS51004"/>
    </source>
</evidence>
<dbReference type="PANTHER" id="PTHR22625:SF36">
    <property type="entry name" value="PLEXIN-B1"/>
    <property type="match status" value="1"/>
</dbReference>
<dbReference type="Proteomes" id="UP000288216">
    <property type="component" value="Unassembled WGS sequence"/>
</dbReference>
<name>A0A401QJZ0_SCYTO</name>
<reference evidence="4 5" key="1">
    <citation type="journal article" date="2018" name="Nat. Ecol. Evol.">
        <title>Shark genomes provide insights into elasmobranch evolution and the origin of vertebrates.</title>
        <authorList>
            <person name="Hara Y"/>
            <person name="Yamaguchi K"/>
            <person name="Onimaru K"/>
            <person name="Kadota M"/>
            <person name="Koyanagi M"/>
            <person name="Keeley SD"/>
            <person name="Tatsumi K"/>
            <person name="Tanaka K"/>
            <person name="Motone F"/>
            <person name="Kageyama Y"/>
            <person name="Nozu R"/>
            <person name="Adachi N"/>
            <person name="Nishimura O"/>
            <person name="Nakagawa R"/>
            <person name="Tanegashima C"/>
            <person name="Kiyatake I"/>
            <person name="Matsumoto R"/>
            <person name="Murakumo K"/>
            <person name="Nishida K"/>
            <person name="Terakita A"/>
            <person name="Kuratani S"/>
            <person name="Sato K"/>
            <person name="Hyodo S Kuraku.S."/>
        </authorList>
    </citation>
    <scope>NUCLEOTIDE SEQUENCE [LARGE SCALE GENOMIC DNA]</scope>
</reference>
<dbReference type="PROSITE" id="PS51004">
    <property type="entry name" value="SEMA"/>
    <property type="match status" value="1"/>
</dbReference>
<dbReference type="GO" id="GO:0002116">
    <property type="term" value="C:semaphorin receptor complex"/>
    <property type="evidence" value="ECO:0007669"/>
    <property type="project" value="TreeGrafter"/>
</dbReference>
<dbReference type="GO" id="GO:0008360">
    <property type="term" value="P:regulation of cell shape"/>
    <property type="evidence" value="ECO:0007669"/>
    <property type="project" value="TreeGrafter"/>
</dbReference>
<protein>
    <recommendedName>
        <fullName evidence="3">Sema domain-containing protein</fullName>
    </recommendedName>
</protein>
<evidence type="ECO:0000256" key="2">
    <source>
        <dbReference type="PROSITE-ProRule" id="PRU00352"/>
    </source>
</evidence>
<evidence type="ECO:0000256" key="1">
    <source>
        <dbReference type="ARBA" id="ARBA00023180"/>
    </source>
</evidence>
<dbReference type="STRING" id="75743.A0A401QJZ0"/>
<sequence length="226" mass="24410">MQYVAADDASTATVGLVGRLGAGGRRALFVGRGYTHRATDAPITTRSLDGAHPFSNDEMGRLAVGAFADYDHRFAAAFAHDGYVYFLFNRRESRAQRGAGDYRAYAARICGNDTNYYSYVEVPLHCAWASEGDTDRQHNLVLASALAVAGGTGTTLFAIFARAEAPPEQARPSDRSALCLYPLADIDGAIERAREACYSSSNTQDAHVEYHVKSSCTKLPEVREGG</sequence>
<dbReference type="PANTHER" id="PTHR22625">
    <property type="entry name" value="PLEXIN"/>
    <property type="match status" value="1"/>
</dbReference>
<dbReference type="GO" id="GO:0050772">
    <property type="term" value="P:positive regulation of axonogenesis"/>
    <property type="evidence" value="ECO:0007669"/>
    <property type="project" value="TreeGrafter"/>
</dbReference>
<organism evidence="4 5">
    <name type="scientific">Scyliorhinus torazame</name>
    <name type="common">Cloudy catshark</name>
    <name type="synonym">Catulus torazame</name>
    <dbReference type="NCBI Taxonomy" id="75743"/>
    <lineage>
        <taxon>Eukaryota</taxon>
        <taxon>Metazoa</taxon>
        <taxon>Chordata</taxon>
        <taxon>Craniata</taxon>
        <taxon>Vertebrata</taxon>
        <taxon>Chondrichthyes</taxon>
        <taxon>Elasmobranchii</taxon>
        <taxon>Galeomorphii</taxon>
        <taxon>Galeoidea</taxon>
        <taxon>Carcharhiniformes</taxon>
        <taxon>Scyliorhinidae</taxon>
        <taxon>Scyliorhinus</taxon>
    </lineage>
</organism>
<evidence type="ECO:0000313" key="4">
    <source>
        <dbReference type="EMBL" id="GCB85717.1"/>
    </source>
</evidence>
<dbReference type="InterPro" id="IPR015943">
    <property type="entry name" value="WD40/YVTN_repeat-like_dom_sf"/>
</dbReference>
<dbReference type="InterPro" id="IPR036352">
    <property type="entry name" value="Semap_dom_sf"/>
</dbReference>
<dbReference type="GO" id="GO:0017154">
    <property type="term" value="F:semaphorin receptor activity"/>
    <property type="evidence" value="ECO:0007669"/>
    <property type="project" value="InterPro"/>
</dbReference>
<gene>
    <name evidence="4" type="ORF">scyTo_0026404</name>
</gene>
<feature type="domain" description="Sema" evidence="3">
    <location>
        <begin position="1"/>
        <end position="226"/>
    </location>
</feature>
<dbReference type="OMA" id="RAREACY"/>
<dbReference type="GO" id="GO:0005886">
    <property type="term" value="C:plasma membrane"/>
    <property type="evidence" value="ECO:0007669"/>
    <property type="project" value="TreeGrafter"/>
</dbReference>
<dbReference type="SUPFAM" id="SSF101912">
    <property type="entry name" value="Sema domain"/>
    <property type="match status" value="1"/>
</dbReference>
<keyword evidence="1" id="KW-0325">Glycoprotein</keyword>
<feature type="non-terminal residue" evidence="4">
    <location>
        <position position="226"/>
    </location>
</feature>
<dbReference type="GO" id="GO:0030334">
    <property type="term" value="P:regulation of cell migration"/>
    <property type="evidence" value="ECO:0007669"/>
    <property type="project" value="TreeGrafter"/>
</dbReference>